<dbReference type="KEGG" id="xcl:G4Z02_06760"/>
<evidence type="ECO:0000256" key="9">
    <source>
        <dbReference type="SAM" id="Phobius"/>
    </source>
</evidence>
<proteinExistence type="predicted"/>
<evidence type="ECO:0000313" key="11">
    <source>
        <dbReference type="Proteomes" id="UP000514720"/>
    </source>
</evidence>
<feature type="transmembrane region" description="Helical" evidence="9">
    <location>
        <begin position="110"/>
        <end position="127"/>
    </location>
</feature>
<feature type="transmembrane region" description="Helical" evidence="9">
    <location>
        <begin position="62"/>
        <end position="79"/>
    </location>
</feature>
<reference evidence="10 11" key="1">
    <citation type="submission" date="2020-02" db="EMBL/GenBank/DDBJ databases">
        <authorList>
            <person name="Zheng R.K."/>
            <person name="Sun C.M."/>
        </authorList>
    </citation>
    <scope>NUCLEOTIDE SEQUENCE [LARGE SCALE GENOMIC DNA]</scope>
    <source>
        <strain evidence="11">zrk13</strain>
    </source>
</reference>
<dbReference type="Pfam" id="PF03116">
    <property type="entry name" value="NQR2_RnfD_RnfE"/>
    <property type="match status" value="1"/>
</dbReference>
<name>A0A7L7KRK6_9MOLU</name>
<accession>A0A7L7KRK6</accession>
<feature type="transmembrane region" description="Helical" evidence="9">
    <location>
        <begin position="196"/>
        <end position="215"/>
    </location>
</feature>
<keyword evidence="1" id="KW-0813">Transport</keyword>
<keyword evidence="3" id="KW-0285">Flavoprotein</keyword>
<dbReference type="RefSeq" id="WP_258877254.1">
    <property type="nucleotide sequence ID" value="NZ_CP048914.1"/>
</dbReference>
<evidence type="ECO:0000256" key="5">
    <source>
        <dbReference type="ARBA" id="ARBA00022692"/>
    </source>
</evidence>
<keyword evidence="7 9" id="KW-1133">Transmembrane helix</keyword>
<evidence type="ECO:0000256" key="3">
    <source>
        <dbReference type="ARBA" id="ARBA00022630"/>
    </source>
</evidence>
<evidence type="ECO:0000256" key="1">
    <source>
        <dbReference type="ARBA" id="ARBA00022448"/>
    </source>
</evidence>
<keyword evidence="6" id="KW-1278">Translocase</keyword>
<dbReference type="AlphaFoldDB" id="A0A7L7KRK6"/>
<feature type="transmembrane region" description="Helical" evidence="9">
    <location>
        <begin position="221"/>
        <end position="239"/>
    </location>
</feature>
<dbReference type="PANTHER" id="PTHR30578:SF0">
    <property type="entry name" value="ION-TRANSLOCATING OXIDOREDUCTASE COMPLEX SUBUNIT D"/>
    <property type="match status" value="1"/>
</dbReference>
<keyword evidence="2" id="KW-0597">Phosphoprotein</keyword>
<keyword evidence="11" id="KW-1185">Reference proteome</keyword>
<evidence type="ECO:0000256" key="4">
    <source>
        <dbReference type="ARBA" id="ARBA00022643"/>
    </source>
</evidence>
<feature type="transmembrane region" description="Helical" evidence="9">
    <location>
        <begin position="274"/>
        <end position="292"/>
    </location>
</feature>
<evidence type="ECO:0000256" key="8">
    <source>
        <dbReference type="ARBA" id="ARBA00023136"/>
    </source>
</evidence>
<dbReference type="GO" id="GO:0005886">
    <property type="term" value="C:plasma membrane"/>
    <property type="evidence" value="ECO:0007669"/>
    <property type="project" value="TreeGrafter"/>
</dbReference>
<feature type="transmembrane region" description="Helical" evidence="9">
    <location>
        <begin position="251"/>
        <end position="268"/>
    </location>
</feature>
<evidence type="ECO:0000256" key="6">
    <source>
        <dbReference type="ARBA" id="ARBA00022967"/>
    </source>
</evidence>
<protein>
    <submittedName>
        <fullName evidence="10">RnfABCDGE type electron transport complex subunit D</fullName>
    </submittedName>
</protein>
<dbReference type="EMBL" id="CP048914">
    <property type="protein sequence ID" value="QMS85460.1"/>
    <property type="molecule type" value="Genomic_DNA"/>
</dbReference>
<feature type="transmembrane region" description="Helical" evidence="9">
    <location>
        <begin position="162"/>
        <end position="189"/>
    </location>
</feature>
<evidence type="ECO:0000256" key="7">
    <source>
        <dbReference type="ARBA" id="ARBA00022989"/>
    </source>
</evidence>
<evidence type="ECO:0000313" key="10">
    <source>
        <dbReference type="EMBL" id="QMS85460.1"/>
    </source>
</evidence>
<organism evidence="10 11">
    <name type="scientific">Candidatus Xianfuyuplasma coldseepsis</name>
    <dbReference type="NCBI Taxonomy" id="2782163"/>
    <lineage>
        <taxon>Bacteria</taxon>
        <taxon>Bacillati</taxon>
        <taxon>Mycoplasmatota</taxon>
        <taxon>Mollicutes</taxon>
        <taxon>Candidatus Izemoplasmatales</taxon>
        <taxon>Candidatus Izemoplasmataceae</taxon>
        <taxon>Candidatus Xianfuyuplasma</taxon>
    </lineage>
</organism>
<feature type="transmembrane region" description="Helical" evidence="9">
    <location>
        <begin position="17"/>
        <end position="34"/>
    </location>
</feature>
<keyword evidence="8 9" id="KW-0472">Membrane</keyword>
<dbReference type="InterPro" id="IPR004338">
    <property type="entry name" value="NqrB/RnfD"/>
</dbReference>
<keyword evidence="4" id="KW-0288">FMN</keyword>
<dbReference type="Proteomes" id="UP000514720">
    <property type="component" value="Chromosome"/>
</dbReference>
<dbReference type="GO" id="GO:0055085">
    <property type="term" value="P:transmembrane transport"/>
    <property type="evidence" value="ECO:0007669"/>
    <property type="project" value="InterPro"/>
</dbReference>
<dbReference type="PANTHER" id="PTHR30578">
    <property type="entry name" value="ELECTRON TRANSPORT COMPLEX PROTEIN RNFD"/>
    <property type="match status" value="1"/>
</dbReference>
<keyword evidence="5 9" id="KW-0812">Transmembrane</keyword>
<evidence type="ECO:0000256" key="2">
    <source>
        <dbReference type="ARBA" id="ARBA00022553"/>
    </source>
</evidence>
<sequence>MNLISELRRQPRLRQQVFMLLALLIVLGYASIIFGGTVWLIALVSIVSSILVEFGFFKTRKLPLTLSIIITPLIYVLLLPPTIPLWMAVVGSVFGTFFGKSLFGGEGAYIFPPAAVGVLFLIITFPAELNTMWLHPSTGQIQTYTAVSSLPFNPFPLSVNELLLGFSAGAIGETVRLAIMVLGVLLMLLRTIDYKITLSFLISIVVVQVIMNVFAGPFDPFYSLITGTVLFASVFLITDETVAPKNTWAKLLYGLGLAIITIIIRMFAAFPEGVIFAVIIMSAISPMLDSLFTKEKSV</sequence>
<gene>
    <name evidence="10" type="ORF">G4Z02_06760</name>
</gene>